<dbReference type="Pfam" id="PF01790">
    <property type="entry name" value="LGT"/>
    <property type="match status" value="1"/>
</dbReference>
<sequence length="321" mass="37362">MSVFLYINYPSWITPEIIPGFFMRWYAVMYLVALGITYVLFMKQLKDDKYEIKKEVASDYIFYIMIGLIIGARIFSTLVYETDDYYRNSPWLIFWPFRDGSFVGFQGMSYHGGVIGGVVAALIFSKIKKVSFLDLADYLCTALPLGFTFGRLGNFINGELYGRITKSPLGMVFNTTPISHRFHISNKWVVDFANDIGMDISTMTLVNLPRHPSQLYEAFFEGIFLWFILWFVVRRFKSFKGFMLSMYLTLFGLFRFCVEYFRQPDDGLDFPIQLGPHSFNYEFKSLLNITTGQIFSFMMFIAGILLFIAFKLYSKKVTNSK</sequence>
<feature type="transmembrane region" description="Helical" evidence="7">
    <location>
        <begin position="215"/>
        <end position="233"/>
    </location>
</feature>
<dbReference type="PROSITE" id="PS01311">
    <property type="entry name" value="LGT"/>
    <property type="match status" value="1"/>
</dbReference>
<evidence type="ECO:0000256" key="1">
    <source>
        <dbReference type="ARBA" id="ARBA00007150"/>
    </source>
</evidence>
<keyword evidence="4 7" id="KW-0812">Transmembrane</keyword>
<evidence type="ECO:0000313" key="8">
    <source>
        <dbReference type="EMBL" id="QEN04844.1"/>
    </source>
</evidence>
<evidence type="ECO:0000256" key="6">
    <source>
        <dbReference type="ARBA" id="ARBA00023136"/>
    </source>
</evidence>
<comment type="function">
    <text evidence="7">Catalyzes the transfer of the diacylglyceryl group from phosphatidylglycerol to the sulfhydryl group of the N-terminal cysteine of a prolipoprotein, the first step in the formation of mature lipoproteins.</text>
</comment>
<dbReference type="KEGG" id="sper:EW093_09050"/>
<evidence type="ECO:0000256" key="2">
    <source>
        <dbReference type="ARBA" id="ARBA00022475"/>
    </source>
</evidence>
<dbReference type="InterPro" id="IPR001640">
    <property type="entry name" value="Lgt"/>
</dbReference>
<reference evidence="8 9" key="1">
    <citation type="submission" date="2019-02" db="EMBL/GenBank/DDBJ databases">
        <authorList>
            <person name="Fomenkov A."/>
            <person name="Dubinina G."/>
            <person name="Grabovich M."/>
            <person name="Vincze T."/>
            <person name="Roberts R.J."/>
        </authorList>
    </citation>
    <scope>NUCLEOTIDE SEQUENCE [LARGE SCALE GENOMIC DNA]</scope>
    <source>
        <strain evidence="8 9">P</strain>
    </source>
</reference>
<dbReference type="EC" id="2.5.1.145" evidence="7"/>
<keyword evidence="8" id="KW-0449">Lipoprotein</keyword>
<accession>A0A5C1QDN9</accession>
<dbReference type="GO" id="GO:0042158">
    <property type="term" value="P:lipoprotein biosynthetic process"/>
    <property type="evidence" value="ECO:0007669"/>
    <property type="project" value="UniProtKB-UniRule"/>
</dbReference>
<feature type="transmembrane region" description="Helical" evidence="7">
    <location>
        <begin position="61"/>
        <end position="80"/>
    </location>
</feature>
<gene>
    <name evidence="7 8" type="primary">lgt</name>
    <name evidence="8" type="ORF">EW093_09050</name>
</gene>
<comment type="pathway">
    <text evidence="7">Protein modification; lipoprotein biosynthesis (diacylglyceryl transfer).</text>
</comment>
<dbReference type="Proteomes" id="UP000323824">
    <property type="component" value="Chromosome"/>
</dbReference>
<comment type="similarity">
    <text evidence="1 7">Belongs to the Lgt family.</text>
</comment>
<dbReference type="EMBL" id="CP035807">
    <property type="protein sequence ID" value="QEN04844.1"/>
    <property type="molecule type" value="Genomic_DNA"/>
</dbReference>
<feature type="transmembrane region" description="Helical" evidence="7">
    <location>
        <begin position="242"/>
        <end position="261"/>
    </location>
</feature>
<feature type="transmembrane region" description="Helical" evidence="7">
    <location>
        <begin position="20"/>
        <end position="41"/>
    </location>
</feature>
<dbReference type="NCBIfam" id="TIGR00544">
    <property type="entry name" value="lgt"/>
    <property type="match status" value="1"/>
</dbReference>
<keyword evidence="9" id="KW-1185">Reference proteome</keyword>
<protein>
    <recommendedName>
        <fullName evidence="7">Phosphatidylglycerol--prolipoprotein diacylglyceryl transferase</fullName>
        <ecNumber evidence="7">2.5.1.145</ecNumber>
    </recommendedName>
</protein>
<keyword evidence="5 7" id="KW-1133">Transmembrane helix</keyword>
<organism evidence="8 9">
    <name type="scientific">Thiospirochaeta perfilievii</name>
    <dbReference type="NCBI Taxonomy" id="252967"/>
    <lineage>
        <taxon>Bacteria</taxon>
        <taxon>Pseudomonadati</taxon>
        <taxon>Spirochaetota</taxon>
        <taxon>Spirochaetia</taxon>
        <taxon>Spirochaetales</taxon>
        <taxon>Spirochaetaceae</taxon>
        <taxon>Thiospirochaeta</taxon>
    </lineage>
</organism>
<feature type="transmembrane region" description="Helical" evidence="7">
    <location>
        <begin position="294"/>
        <end position="313"/>
    </location>
</feature>
<evidence type="ECO:0000256" key="5">
    <source>
        <dbReference type="ARBA" id="ARBA00022989"/>
    </source>
</evidence>
<feature type="transmembrane region" description="Helical" evidence="7">
    <location>
        <begin position="100"/>
        <end position="123"/>
    </location>
</feature>
<reference evidence="8 9" key="2">
    <citation type="submission" date="2019-09" db="EMBL/GenBank/DDBJ databases">
        <title>Complete Genome Sequence and Methylome Analysis of free living Spirochaetas.</title>
        <authorList>
            <person name="Leshcheva N."/>
            <person name="Mikheeva N."/>
        </authorList>
    </citation>
    <scope>NUCLEOTIDE SEQUENCE [LARGE SCALE GENOMIC DNA]</scope>
    <source>
        <strain evidence="8 9">P</strain>
    </source>
</reference>
<name>A0A5C1QDN9_9SPIO</name>
<dbReference type="GO" id="GO:0005886">
    <property type="term" value="C:plasma membrane"/>
    <property type="evidence" value="ECO:0007669"/>
    <property type="project" value="UniProtKB-SubCell"/>
</dbReference>
<dbReference type="PANTHER" id="PTHR30589:SF0">
    <property type="entry name" value="PHOSPHATIDYLGLYCEROL--PROLIPOPROTEIN DIACYLGLYCERYL TRANSFERASE"/>
    <property type="match status" value="1"/>
</dbReference>
<dbReference type="PANTHER" id="PTHR30589">
    <property type="entry name" value="PROLIPOPROTEIN DIACYLGLYCERYL TRANSFERASE"/>
    <property type="match status" value="1"/>
</dbReference>
<dbReference type="UniPathway" id="UPA00664"/>
<keyword evidence="3 7" id="KW-0808">Transferase</keyword>
<evidence type="ECO:0000256" key="3">
    <source>
        <dbReference type="ARBA" id="ARBA00022679"/>
    </source>
</evidence>
<keyword evidence="2 7" id="KW-1003">Cell membrane</keyword>
<dbReference type="OrthoDB" id="871140at2"/>
<comment type="catalytic activity">
    <reaction evidence="7">
        <text>L-cysteinyl-[prolipoprotein] + a 1,2-diacyl-sn-glycero-3-phospho-(1'-sn-glycerol) = an S-1,2-diacyl-sn-glyceryl-L-cysteinyl-[prolipoprotein] + sn-glycerol 1-phosphate + H(+)</text>
        <dbReference type="Rhea" id="RHEA:56712"/>
        <dbReference type="Rhea" id="RHEA-COMP:14679"/>
        <dbReference type="Rhea" id="RHEA-COMP:14680"/>
        <dbReference type="ChEBI" id="CHEBI:15378"/>
        <dbReference type="ChEBI" id="CHEBI:29950"/>
        <dbReference type="ChEBI" id="CHEBI:57685"/>
        <dbReference type="ChEBI" id="CHEBI:64716"/>
        <dbReference type="ChEBI" id="CHEBI:140658"/>
        <dbReference type="EC" id="2.5.1.145"/>
    </reaction>
</comment>
<evidence type="ECO:0000256" key="7">
    <source>
        <dbReference type="HAMAP-Rule" id="MF_01147"/>
    </source>
</evidence>
<keyword evidence="6 7" id="KW-0472">Membrane</keyword>
<evidence type="ECO:0000313" key="9">
    <source>
        <dbReference type="Proteomes" id="UP000323824"/>
    </source>
</evidence>
<proteinExistence type="inferred from homology"/>
<evidence type="ECO:0000256" key="4">
    <source>
        <dbReference type="ARBA" id="ARBA00022692"/>
    </source>
</evidence>
<dbReference type="RefSeq" id="WP_149568084.1">
    <property type="nucleotide sequence ID" value="NZ_CP035807.1"/>
</dbReference>
<feature type="transmembrane region" description="Helical" evidence="7">
    <location>
        <begin position="135"/>
        <end position="153"/>
    </location>
</feature>
<feature type="binding site" evidence="7">
    <location>
        <position position="151"/>
    </location>
    <ligand>
        <name>a 1,2-diacyl-sn-glycero-3-phospho-(1'-sn-glycerol)</name>
        <dbReference type="ChEBI" id="CHEBI:64716"/>
    </ligand>
</feature>
<comment type="subcellular location">
    <subcellularLocation>
        <location evidence="7">Cell membrane</location>
        <topology evidence="7">Multi-pass membrane protein</topology>
    </subcellularLocation>
</comment>
<dbReference type="GO" id="GO:0008961">
    <property type="term" value="F:phosphatidylglycerol-prolipoprotein diacylglyceryl transferase activity"/>
    <property type="evidence" value="ECO:0007669"/>
    <property type="project" value="UniProtKB-UniRule"/>
</dbReference>
<dbReference type="AlphaFoldDB" id="A0A5C1QDN9"/>
<dbReference type="HAMAP" id="MF_01147">
    <property type="entry name" value="Lgt"/>
    <property type="match status" value="1"/>
</dbReference>